<dbReference type="RefSeq" id="WP_141760820.1">
    <property type="nucleotide sequence ID" value="NZ_JBHVRE010000019.1"/>
</dbReference>
<accession>A0ABW6DU72</accession>
<comment type="caution">
    <text evidence="3">The sequence shown here is derived from an EMBL/GenBank/DDBJ whole genome shotgun (WGS) entry which is preliminary data.</text>
</comment>
<keyword evidence="4" id="KW-1185">Reference proteome</keyword>
<proteinExistence type="predicted"/>
<dbReference type="EMBL" id="JBHXPM010000008">
    <property type="protein sequence ID" value="MFD3956552.1"/>
    <property type="molecule type" value="Genomic_DNA"/>
</dbReference>
<evidence type="ECO:0000256" key="1">
    <source>
        <dbReference type="SAM" id="Coils"/>
    </source>
</evidence>
<evidence type="ECO:0000313" key="4">
    <source>
        <dbReference type="Proteomes" id="UP001598300"/>
    </source>
</evidence>
<evidence type="ECO:0000256" key="2">
    <source>
        <dbReference type="SAM" id="MobiDB-lite"/>
    </source>
</evidence>
<evidence type="ECO:0000313" key="3">
    <source>
        <dbReference type="EMBL" id="MFD3956552.1"/>
    </source>
</evidence>
<feature type="region of interest" description="Disordered" evidence="2">
    <location>
        <begin position="45"/>
        <end position="70"/>
    </location>
</feature>
<sequence>MPSTLRMTPGCRSTVTGRVTEIETEFSPYAGLRRTVTVEQDDTDTITPIIPPRMARTGTTTEGENTMQEKTETKAVLATDRGSVTAVHTDREAYTLRLVAAGPNGGGARLTVPQLRDLSKYLTAKADELNKAETTAKEKKAQAEREARARVQREMYGFRAYPYFR</sequence>
<reference evidence="3 4" key="1">
    <citation type="submission" date="2024-09" db="EMBL/GenBank/DDBJ databases">
        <title>The Natural Products Discovery Center: Release of the First 8490 Sequenced Strains for Exploring Actinobacteria Biosynthetic Diversity.</title>
        <authorList>
            <person name="Kalkreuter E."/>
            <person name="Kautsar S.A."/>
            <person name="Yang D."/>
            <person name="Bader C.D."/>
            <person name="Teijaro C.N."/>
            <person name="Fluegel L."/>
            <person name="Davis C.M."/>
            <person name="Simpson J.R."/>
            <person name="Lauterbach L."/>
            <person name="Steele A.D."/>
            <person name="Gui C."/>
            <person name="Meng S."/>
            <person name="Li G."/>
            <person name="Viehrig K."/>
            <person name="Ye F."/>
            <person name="Su P."/>
            <person name="Kiefer A.F."/>
            <person name="Nichols A."/>
            <person name="Cepeda A.J."/>
            <person name="Yan W."/>
            <person name="Fan B."/>
            <person name="Jiang Y."/>
            <person name="Adhikari A."/>
            <person name="Zheng C.-J."/>
            <person name="Schuster L."/>
            <person name="Cowan T.M."/>
            <person name="Smanski M.J."/>
            <person name="Chevrette M.G."/>
            <person name="De Carvalho L.P.S."/>
            <person name="Shen B."/>
        </authorList>
    </citation>
    <scope>NUCLEOTIDE SEQUENCE [LARGE SCALE GENOMIC DNA]</scope>
    <source>
        <strain evidence="3 4">NPDC058584</strain>
    </source>
</reference>
<feature type="coiled-coil region" evidence="1">
    <location>
        <begin position="122"/>
        <end position="149"/>
    </location>
</feature>
<dbReference type="Proteomes" id="UP001598300">
    <property type="component" value="Unassembled WGS sequence"/>
</dbReference>
<protein>
    <submittedName>
        <fullName evidence="3">Uncharacterized protein</fullName>
    </submittedName>
</protein>
<organism evidence="3 4">
    <name type="scientific">Streptomyces bacillaris</name>
    <dbReference type="NCBI Taxonomy" id="68179"/>
    <lineage>
        <taxon>Bacteria</taxon>
        <taxon>Bacillati</taxon>
        <taxon>Actinomycetota</taxon>
        <taxon>Actinomycetes</taxon>
        <taxon>Kitasatosporales</taxon>
        <taxon>Streptomycetaceae</taxon>
        <taxon>Streptomyces</taxon>
    </lineage>
</organism>
<gene>
    <name evidence="3" type="ORF">ACFWR3_10750</name>
</gene>
<name>A0ABW6DU72_9ACTN</name>
<keyword evidence="1" id="KW-0175">Coiled coil</keyword>
<feature type="compositionally biased region" description="Polar residues" evidence="2">
    <location>
        <begin position="57"/>
        <end position="66"/>
    </location>
</feature>